<dbReference type="PANTHER" id="PTHR42894:SF1">
    <property type="entry name" value="N-(5'-PHOSPHORIBOSYL)ANTHRANILATE ISOMERASE"/>
    <property type="match status" value="1"/>
</dbReference>
<evidence type="ECO:0000256" key="1">
    <source>
        <dbReference type="ARBA" id="ARBA00004664"/>
    </source>
</evidence>
<evidence type="ECO:0000256" key="4">
    <source>
        <dbReference type="ARBA" id="ARBA00022822"/>
    </source>
</evidence>
<dbReference type="Gene3D" id="3.20.20.70">
    <property type="entry name" value="Aldolase class I"/>
    <property type="match status" value="1"/>
</dbReference>
<evidence type="ECO:0000256" key="2">
    <source>
        <dbReference type="ARBA" id="ARBA00012572"/>
    </source>
</evidence>
<dbReference type="InterPro" id="IPR044643">
    <property type="entry name" value="TrpF_fam"/>
</dbReference>
<gene>
    <name evidence="8" type="ORF">LCGC14_2852540</name>
</gene>
<dbReference type="HAMAP" id="MF_00135">
    <property type="entry name" value="PRAI"/>
    <property type="match status" value="1"/>
</dbReference>
<dbReference type="AlphaFoldDB" id="A0A0F8Y7Z3"/>
<evidence type="ECO:0000259" key="7">
    <source>
        <dbReference type="Pfam" id="PF00697"/>
    </source>
</evidence>
<keyword evidence="5" id="KW-0057">Aromatic amino acid biosynthesis</keyword>
<dbReference type="EC" id="5.3.1.24" evidence="2"/>
<evidence type="ECO:0000313" key="8">
    <source>
        <dbReference type="EMBL" id="KKK77542.1"/>
    </source>
</evidence>
<dbReference type="GO" id="GO:0004640">
    <property type="term" value="F:phosphoribosylanthranilate isomerase activity"/>
    <property type="evidence" value="ECO:0007669"/>
    <property type="project" value="UniProtKB-EC"/>
</dbReference>
<accession>A0A0F8Y7Z3</accession>
<evidence type="ECO:0000256" key="3">
    <source>
        <dbReference type="ARBA" id="ARBA00022605"/>
    </source>
</evidence>
<name>A0A0F8Y7Z3_9ZZZZ</name>
<dbReference type="Pfam" id="PF00697">
    <property type="entry name" value="PRAI"/>
    <property type="match status" value="1"/>
</dbReference>
<feature type="non-terminal residue" evidence="8">
    <location>
        <position position="1"/>
    </location>
</feature>
<evidence type="ECO:0000256" key="5">
    <source>
        <dbReference type="ARBA" id="ARBA00023141"/>
    </source>
</evidence>
<proteinExistence type="inferred from homology"/>
<keyword evidence="3" id="KW-0028">Amino-acid biosynthesis</keyword>
<keyword evidence="6" id="KW-0413">Isomerase</keyword>
<dbReference type="GO" id="GO:0000162">
    <property type="term" value="P:L-tryptophan biosynthetic process"/>
    <property type="evidence" value="ECO:0007669"/>
    <property type="project" value="UniProtKB-UniPathway"/>
</dbReference>
<organism evidence="8">
    <name type="scientific">marine sediment metagenome</name>
    <dbReference type="NCBI Taxonomy" id="412755"/>
    <lineage>
        <taxon>unclassified sequences</taxon>
        <taxon>metagenomes</taxon>
        <taxon>ecological metagenomes</taxon>
    </lineage>
</organism>
<dbReference type="EMBL" id="LAZR01054907">
    <property type="protein sequence ID" value="KKK77542.1"/>
    <property type="molecule type" value="Genomic_DNA"/>
</dbReference>
<dbReference type="UniPathway" id="UPA00035">
    <property type="reaction ID" value="UER00042"/>
</dbReference>
<dbReference type="PANTHER" id="PTHR42894">
    <property type="entry name" value="N-(5'-PHOSPHORIBOSYL)ANTHRANILATE ISOMERASE"/>
    <property type="match status" value="1"/>
</dbReference>
<dbReference type="InterPro" id="IPR011060">
    <property type="entry name" value="RibuloseP-bd_barrel"/>
</dbReference>
<reference evidence="8" key="1">
    <citation type="journal article" date="2015" name="Nature">
        <title>Complex archaea that bridge the gap between prokaryotes and eukaryotes.</title>
        <authorList>
            <person name="Spang A."/>
            <person name="Saw J.H."/>
            <person name="Jorgensen S.L."/>
            <person name="Zaremba-Niedzwiedzka K."/>
            <person name="Martijn J."/>
            <person name="Lind A.E."/>
            <person name="van Eijk R."/>
            <person name="Schleper C."/>
            <person name="Guy L."/>
            <person name="Ettema T.J."/>
        </authorList>
    </citation>
    <scope>NUCLEOTIDE SEQUENCE</scope>
</reference>
<feature type="domain" description="N-(5'phosphoribosyl) anthranilate isomerase (PRAI)" evidence="7">
    <location>
        <begin position="8"/>
        <end position="153"/>
    </location>
</feature>
<sequence length="157" mass="17439">VRKLPPFVTFVGLFVNETSKNIENICSYCGLNAVQLHGNEPPGFLDRLKHYKVIKAFRIKNERDIDPINRYKSDAVLLDGYAENKMGGSGASFDWKIVKKLKTSRPVIIAGGLTHLNVSRAIKIAKPYGVDVSSGVEIKPGKKDRKLIKKFIDAVKG</sequence>
<evidence type="ECO:0000256" key="6">
    <source>
        <dbReference type="ARBA" id="ARBA00023235"/>
    </source>
</evidence>
<dbReference type="InterPro" id="IPR013785">
    <property type="entry name" value="Aldolase_TIM"/>
</dbReference>
<protein>
    <recommendedName>
        <fullName evidence="2">phosphoribosylanthranilate isomerase</fullName>
        <ecNumber evidence="2">5.3.1.24</ecNumber>
    </recommendedName>
</protein>
<dbReference type="CDD" id="cd00405">
    <property type="entry name" value="PRAI"/>
    <property type="match status" value="1"/>
</dbReference>
<comment type="pathway">
    <text evidence="1">Amino-acid biosynthesis; L-tryptophan biosynthesis; L-tryptophan from chorismate: step 3/5.</text>
</comment>
<comment type="caution">
    <text evidence="8">The sequence shown here is derived from an EMBL/GenBank/DDBJ whole genome shotgun (WGS) entry which is preliminary data.</text>
</comment>
<keyword evidence="4" id="KW-0822">Tryptophan biosynthesis</keyword>
<dbReference type="SUPFAM" id="SSF51366">
    <property type="entry name" value="Ribulose-phoshate binding barrel"/>
    <property type="match status" value="1"/>
</dbReference>
<dbReference type="InterPro" id="IPR001240">
    <property type="entry name" value="PRAI_dom"/>
</dbReference>